<keyword evidence="2" id="KW-1277">Toxin-antitoxin system</keyword>
<evidence type="ECO:0000256" key="1">
    <source>
        <dbReference type="ARBA" id="ARBA00001946"/>
    </source>
</evidence>
<comment type="similarity">
    <text evidence="9">Belongs to the MntA antitoxin family.</text>
</comment>
<feature type="domain" description="Polymerase nucleotidyl transferase" evidence="10">
    <location>
        <begin position="81"/>
        <end position="151"/>
    </location>
</feature>
<name>A0ABY4YNA9_9MICO</name>
<dbReference type="Gene3D" id="3.30.460.10">
    <property type="entry name" value="Beta Polymerase, domain 2"/>
    <property type="match status" value="1"/>
</dbReference>
<keyword evidence="8" id="KW-0460">Magnesium</keyword>
<keyword evidence="6" id="KW-0547">Nucleotide-binding</keyword>
<keyword evidence="7" id="KW-0067">ATP-binding</keyword>
<accession>A0ABY4YNA9</accession>
<evidence type="ECO:0000256" key="3">
    <source>
        <dbReference type="ARBA" id="ARBA00022679"/>
    </source>
</evidence>
<dbReference type="Gene3D" id="1.10.260.40">
    <property type="entry name" value="lambda repressor-like DNA-binding domains"/>
    <property type="match status" value="1"/>
</dbReference>
<dbReference type="PANTHER" id="PTHR33571">
    <property type="entry name" value="SSL8005 PROTEIN"/>
    <property type="match status" value="1"/>
</dbReference>
<dbReference type="InterPro" id="IPR010982">
    <property type="entry name" value="Lambda_DNA-bd_dom_sf"/>
</dbReference>
<dbReference type="SUPFAM" id="SSF109709">
    <property type="entry name" value="KorB DNA-binding domain-like"/>
    <property type="match status" value="1"/>
</dbReference>
<evidence type="ECO:0000256" key="7">
    <source>
        <dbReference type="ARBA" id="ARBA00022840"/>
    </source>
</evidence>
<evidence type="ECO:0000256" key="6">
    <source>
        <dbReference type="ARBA" id="ARBA00022741"/>
    </source>
</evidence>
<gene>
    <name evidence="11" type="ORF">NF557_08100</name>
</gene>
<evidence type="ECO:0000256" key="8">
    <source>
        <dbReference type="ARBA" id="ARBA00022842"/>
    </source>
</evidence>
<evidence type="ECO:0000256" key="4">
    <source>
        <dbReference type="ARBA" id="ARBA00022695"/>
    </source>
</evidence>
<keyword evidence="12" id="KW-1185">Reference proteome</keyword>
<dbReference type="Pfam" id="PF01909">
    <property type="entry name" value="NTP_transf_2"/>
    <property type="match status" value="1"/>
</dbReference>
<reference evidence="11" key="1">
    <citation type="submission" date="2022-06" db="EMBL/GenBank/DDBJ databases">
        <title>Ornithinimicrobium JY.X270.</title>
        <authorList>
            <person name="Huang Y."/>
        </authorList>
    </citation>
    <scope>NUCLEOTIDE SEQUENCE</scope>
    <source>
        <strain evidence="11">JY.X270</strain>
    </source>
</reference>
<dbReference type="InterPro" id="IPR002934">
    <property type="entry name" value="Polymerase_NTP_transf_dom"/>
</dbReference>
<evidence type="ECO:0000313" key="12">
    <source>
        <dbReference type="Proteomes" id="UP001056535"/>
    </source>
</evidence>
<dbReference type="RefSeq" id="WP_252623550.1">
    <property type="nucleotide sequence ID" value="NZ_CP099490.1"/>
</dbReference>
<dbReference type="InterPro" id="IPR052038">
    <property type="entry name" value="Type-VII_TA_antitoxin"/>
</dbReference>
<dbReference type="PANTHER" id="PTHR33571:SF12">
    <property type="entry name" value="BSL3053 PROTEIN"/>
    <property type="match status" value="1"/>
</dbReference>
<evidence type="ECO:0000313" key="11">
    <source>
        <dbReference type="EMBL" id="USQ77838.1"/>
    </source>
</evidence>
<evidence type="ECO:0000256" key="2">
    <source>
        <dbReference type="ARBA" id="ARBA00022649"/>
    </source>
</evidence>
<dbReference type="SUPFAM" id="SSF81301">
    <property type="entry name" value="Nucleotidyltransferase"/>
    <property type="match status" value="1"/>
</dbReference>
<keyword evidence="4" id="KW-0548">Nucleotidyltransferase</keyword>
<dbReference type="Proteomes" id="UP001056535">
    <property type="component" value="Chromosome"/>
</dbReference>
<protein>
    <submittedName>
        <fullName evidence="11">Nucleotidyltransferase domain-containing protein</fullName>
    </submittedName>
</protein>
<dbReference type="EMBL" id="CP099490">
    <property type="protein sequence ID" value="USQ77838.1"/>
    <property type="molecule type" value="Genomic_DNA"/>
</dbReference>
<keyword evidence="5" id="KW-0479">Metal-binding</keyword>
<keyword evidence="3" id="KW-0808">Transferase</keyword>
<organism evidence="11 12">
    <name type="scientific">Ornithinimicrobium cryptoxanthini</name>
    <dbReference type="NCBI Taxonomy" id="2934161"/>
    <lineage>
        <taxon>Bacteria</taxon>
        <taxon>Bacillati</taxon>
        <taxon>Actinomycetota</taxon>
        <taxon>Actinomycetes</taxon>
        <taxon>Micrococcales</taxon>
        <taxon>Ornithinimicrobiaceae</taxon>
        <taxon>Ornithinimicrobium</taxon>
    </lineage>
</organism>
<evidence type="ECO:0000256" key="5">
    <source>
        <dbReference type="ARBA" id="ARBA00022723"/>
    </source>
</evidence>
<proteinExistence type="inferred from homology"/>
<dbReference type="CDD" id="cd05403">
    <property type="entry name" value="NT_KNTase_like"/>
    <property type="match status" value="1"/>
</dbReference>
<evidence type="ECO:0000256" key="9">
    <source>
        <dbReference type="ARBA" id="ARBA00038276"/>
    </source>
</evidence>
<sequence>MSTLESVSHEADKAVRDARARLVAAVRQAAAEGMTQEQIGAAIGRSQPEVSRLLRFHGTGPLGQKVRSARSQILALIRSAGGTNVRIFGSVATGAERPGSDVDLVFTMSSPMSLMELGELEQQVAKVVGADVDLIPESVVRPDLRERVLAEALPL</sequence>
<evidence type="ECO:0000259" key="10">
    <source>
        <dbReference type="Pfam" id="PF01909"/>
    </source>
</evidence>
<dbReference type="InterPro" id="IPR043519">
    <property type="entry name" value="NT_sf"/>
</dbReference>
<comment type="cofactor">
    <cofactor evidence="1">
        <name>Mg(2+)</name>
        <dbReference type="ChEBI" id="CHEBI:18420"/>
    </cofactor>
</comment>